<sequence>MTNLAPYPTSADDVTADKLARHLAVATQHLHIKTIDAPDVSRDAMGRFVHQWGVLFLLREIQERAGVHQADALARALWESWQDGSHLGEMLWEWLTEYGIDPEAIR</sequence>
<name>A0A919T5Q6_9ACTN</name>
<accession>A0A919T5Q6</accession>
<gene>
    <name evidence="1" type="ORF">Ato02nite_006500</name>
</gene>
<evidence type="ECO:0000313" key="2">
    <source>
        <dbReference type="Proteomes" id="UP000677082"/>
    </source>
</evidence>
<reference evidence="1 2" key="1">
    <citation type="submission" date="2021-03" db="EMBL/GenBank/DDBJ databases">
        <title>Whole genome shotgun sequence of Actinoplanes toevensis NBRC 105298.</title>
        <authorList>
            <person name="Komaki H."/>
            <person name="Tamura T."/>
        </authorList>
    </citation>
    <scope>NUCLEOTIDE SEQUENCE [LARGE SCALE GENOMIC DNA]</scope>
    <source>
        <strain evidence="1 2">NBRC 105298</strain>
    </source>
</reference>
<dbReference type="AlphaFoldDB" id="A0A919T5Q6"/>
<organism evidence="1 2">
    <name type="scientific">Paractinoplanes toevensis</name>
    <dbReference type="NCBI Taxonomy" id="571911"/>
    <lineage>
        <taxon>Bacteria</taxon>
        <taxon>Bacillati</taxon>
        <taxon>Actinomycetota</taxon>
        <taxon>Actinomycetes</taxon>
        <taxon>Micromonosporales</taxon>
        <taxon>Micromonosporaceae</taxon>
        <taxon>Paractinoplanes</taxon>
    </lineage>
</organism>
<keyword evidence="2" id="KW-1185">Reference proteome</keyword>
<dbReference type="EMBL" id="BOQN01000009">
    <property type="protein sequence ID" value="GIM88857.1"/>
    <property type="molecule type" value="Genomic_DNA"/>
</dbReference>
<proteinExistence type="predicted"/>
<evidence type="ECO:0000313" key="1">
    <source>
        <dbReference type="EMBL" id="GIM88857.1"/>
    </source>
</evidence>
<dbReference type="RefSeq" id="WP_213004839.1">
    <property type="nucleotide sequence ID" value="NZ_BOQN01000009.1"/>
</dbReference>
<dbReference type="Proteomes" id="UP000677082">
    <property type="component" value="Unassembled WGS sequence"/>
</dbReference>
<protein>
    <submittedName>
        <fullName evidence="1">Uncharacterized protein</fullName>
    </submittedName>
</protein>
<comment type="caution">
    <text evidence="1">The sequence shown here is derived from an EMBL/GenBank/DDBJ whole genome shotgun (WGS) entry which is preliminary data.</text>
</comment>